<dbReference type="Proteomes" id="UP000626092">
    <property type="component" value="Unassembled WGS sequence"/>
</dbReference>
<dbReference type="OrthoDB" id="185373at2759"/>
<reference evidence="3" key="1">
    <citation type="submission" date="2019-11" db="EMBL/GenBank/DDBJ databases">
        <authorList>
            <person name="Liu Y."/>
            <person name="Hou J."/>
            <person name="Li T.-Q."/>
            <person name="Guan C.-H."/>
            <person name="Wu X."/>
            <person name="Wu H.-Z."/>
            <person name="Ling F."/>
            <person name="Zhang R."/>
            <person name="Shi X.-G."/>
            <person name="Ren J.-P."/>
            <person name="Chen E.-F."/>
            <person name="Sun J.-M."/>
        </authorList>
    </citation>
    <scope>NUCLEOTIDE SEQUENCE</scope>
    <source>
        <strain evidence="3">Adult_tree_wgs_1</strain>
        <tissue evidence="3">Leaves</tissue>
    </source>
</reference>
<evidence type="ECO:0008006" key="5">
    <source>
        <dbReference type="Google" id="ProtNLM"/>
    </source>
</evidence>
<dbReference type="EMBL" id="WJXA01000005">
    <property type="protein sequence ID" value="KAF7143036.1"/>
    <property type="molecule type" value="Genomic_DNA"/>
</dbReference>
<proteinExistence type="predicted"/>
<dbReference type="InterPro" id="IPR011990">
    <property type="entry name" value="TPR-like_helical_dom_sf"/>
</dbReference>
<dbReference type="Gene3D" id="1.25.40.10">
    <property type="entry name" value="Tetratricopeptide repeat domain"/>
    <property type="match status" value="1"/>
</dbReference>
<gene>
    <name evidence="3" type="ORF">RHSIM_Rhsim05G0067200</name>
</gene>
<dbReference type="AlphaFoldDB" id="A0A834LN97"/>
<protein>
    <recommendedName>
        <fullName evidence="5">Pentatricopeptide repeat-containing protein</fullName>
    </recommendedName>
</protein>
<dbReference type="NCBIfam" id="TIGR00756">
    <property type="entry name" value="PPR"/>
    <property type="match status" value="1"/>
</dbReference>
<name>A0A834LN97_RHOSS</name>
<accession>A0A834LN97</accession>
<evidence type="ECO:0000256" key="2">
    <source>
        <dbReference type="PROSITE-ProRule" id="PRU00708"/>
    </source>
</evidence>
<keyword evidence="1" id="KW-0677">Repeat</keyword>
<evidence type="ECO:0000256" key="1">
    <source>
        <dbReference type="ARBA" id="ARBA00022737"/>
    </source>
</evidence>
<feature type="repeat" description="PPR" evidence="2">
    <location>
        <begin position="20"/>
        <end position="54"/>
    </location>
</feature>
<sequence length="196" mass="22541">MQNLQSMLTDEMEEKDIQYDNVIYHTMFLILMRAKDVDSVVELCEKMVKRNFVPKTQMVVLLMNFFCKSRRPDLGLGCGVTCTSRWRDVIVPMVVHWICWRPEVFGGWRDGEVDGAQRVDQAIAKGFAAIKRACRWNHGGVAQEHGDEEVDIRGEAEGEVARTGRRRWWQREVLVRGIAGDVVPEEADENRDSLNS</sequence>
<evidence type="ECO:0000313" key="4">
    <source>
        <dbReference type="Proteomes" id="UP000626092"/>
    </source>
</evidence>
<dbReference type="PROSITE" id="PS51375">
    <property type="entry name" value="PPR"/>
    <property type="match status" value="1"/>
</dbReference>
<evidence type="ECO:0000313" key="3">
    <source>
        <dbReference type="EMBL" id="KAF7143036.1"/>
    </source>
</evidence>
<dbReference type="InterPro" id="IPR002885">
    <property type="entry name" value="PPR_rpt"/>
</dbReference>
<keyword evidence="4" id="KW-1185">Reference proteome</keyword>
<comment type="caution">
    <text evidence="3">The sequence shown here is derived from an EMBL/GenBank/DDBJ whole genome shotgun (WGS) entry which is preliminary data.</text>
</comment>
<organism evidence="3 4">
    <name type="scientific">Rhododendron simsii</name>
    <name type="common">Sims's rhododendron</name>
    <dbReference type="NCBI Taxonomy" id="118357"/>
    <lineage>
        <taxon>Eukaryota</taxon>
        <taxon>Viridiplantae</taxon>
        <taxon>Streptophyta</taxon>
        <taxon>Embryophyta</taxon>
        <taxon>Tracheophyta</taxon>
        <taxon>Spermatophyta</taxon>
        <taxon>Magnoliopsida</taxon>
        <taxon>eudicotyledons</taxon>
        <taxon>Gunneridae</taxon>
        <taxon>Pentapetalae</taxon>
        <taxon>asterids</taxon>
        <taxon>Ericales</taxon>
        <taxon>Ericaceae</taxon>
        <taxon>Ericoideae</taxon>
        <taxon>Rhodoreae</taxon>
        <taxon>Rhododendron</taxon>
    </lineage>
</organism>